<reference evidence="1 2" key="1">
    <citation type="submission" date="2020-02" db="EMBL/GenBank/DDBJ databases">
        <authorList>
            <person name="Ferguson B K."/>
        </authorList>
    </citation>
    <scope>NUCLEOTIDE SEQUENCE [LARGE SCALE GENOMIC DNA]</scope>
</reference>
<name>A0A6H5II36_9HYME</name>
<protein>
    <submittedName>
        <fullName evidence="1">Uncharacterized protein</fullName>
    </submittedName>
</protein>
<evidence type="ECO:0000313" key="2">
    <source>
        <dbReference type="Proteomes" id="UP000479190"/>
    </source>
</evidence>
<dbReference type="EMBL" id="CADCXV010000815">
    <property type="protein sequence ID" value="CAB0036328.1"/>
    <property type="molecule type" value="Genomic_DNA"/>
</dbReference>
<organism evidence="1 2">
    <name type="scientific">Trichogramma brassicae</name>
    <dbReference type="NCBI Taxonomy" id="86971"/>
    <lineage>
        <taxon>Eukaryota</taxon>
        <taxon>Metazoa</taxon>
        <taxon>Ecdysozoa</taxon>
        <taxon>Arthropoda</taxon>
        <taxon>Hexapoda</taxon>
        <taxon>Insecta</taxon>
        <taxon>Pterygota</taxon>
        <taxon>Neoptera</taxon>
        <taxon>Endopterygota</taxon>
        <taxon>Hymenoptera</taxon>
        <taxon>Apocrita</taxon>
        <taxon>Proctotrupomorpha</taxon>
        <taxon>Chalcidoidea</taxon>
        <taxon>Trichogrammatidae</taxon>
        <taxon>Trichogramma</taxon>
    </lineage>
</organism>
<proteinExistence type="predicted"/>
<evidence type="ECO:0000313" key="1">
    <source>
        <dbReference type="EMBL" id="CAB0036328.1"/>
    </source>
</evidence>
<dbReference type="OrthoDB" id="8197934at2759"/>
<keyword evidence="2" id="KW-1185">Reference proteome</keyword>
<dbReference type="AlphaFoldDB" id="A0A6H5II36"/>
<feature type="non-terminal residue" evidence="1">
    <location>
        <position position="1"/>
    </location>
</feature>
<accession>A0A6H5II36</accession>
<dbReference type="Proteomes" id="UP000479190">
    <property type="component" value="Unassembled WGS sequence"/>
</dbReference>
<sequence length="1047" mass="122067">AFRKNIDRKSTFIGEEEVATKGEKLLLQRVDRVTLQLLRVHFNEYAAEASNELLLDDSIHGYCRLHKYSTLEFLIELTPYFFVQRLYVSRPARGDDRSGKKRINMPTYKGEGREVHQSNFFRYKNFYSDETKSRLKYGLTYYSALIVHGYCRLHKYSTLEFLIELTPYFFVQRLYVSRPARGDDRSGKKRINMPTYKGEGREVHQSNFFRYKNFYSDETKSRLKYGLTYYSALIVHGYCRLHKYSTLEFLIELTPYFFVQRLYVSRPARGDDRSGKKRINMPTYKGEGREVHQSNFFRYKNFYSDETKSRLKYGLTYYSALIVHGYCRLHKYSTLEFLIELTPYFFVQRLYVSRPARGDDRSGKKRINMPTYKGEGREVHQSNFFRYKNFYSDETKSRLKYGLTYYSALIVHGYCRLHKYSTLEFLIELTPYFFVQRLYVSRPARVKLPPVRFELTTPGLRDQCSTTELKRPTLMNSNLTILQPGLPLVYHTHQKLCQRQQAIFVMNNWKLWCSEEHHRLSLGVCGSTTSRKSANATFYNQRSTRGLFRSHHVPMINTVYTQTYAYSEVCSSFESCRAPLHQSPKDTFVVAFLCETSSDSRKQEKVYNEVYYLYMRMIITDARSTFCMQYMHPEFSMLARTQYEEGAIVFLRLSAHRVSSNSNALKPARIPVLGTTSATAAATLLLLIPQERAFRVKKMFFFYLLPRKFLDTARNGYHELLEPFSCLPRIRGVKYYLKYLSIHVNNTCTSLSTYHSREPPCTHYICAAYHEMIELICIHFNIHKEDTRASVYVFQKDLRERYIAFSLAKISLHGISDIAKKCIVHYFDLDGEDCSYEDIDSAMMKEFEDTQADNGSNISLFFTCSRCSQVVNVHACICSAEYNYDFYDSDEVASSIYGSDCGYSDSTSLDEYMSTTSQEPNITRLSCEVSVDPPTTKISSQTKILSGGGIILFNDCPPTTSFDGDPEAAMHLVNVQRVHIKTFSSGGDCLVKQKPVEEQPLISGKDLESLCRYAIIFLYRQIFQMVSLFFSFDTVTYKSHLICYHLP</sequence>
<gene>
    <name evidence="1" type="ORF">TBRA_LOCUS8200</name>
</gene>